<dbReference type="InterPro" id="IPR003000">
    <property type="entry name" value="Sirtuin"/>
</dbReference>
<feature type="binding site" evidence="4">
    <location>
        <position position="204"/>
    </location>
    <ligand>
        <name>Zn(2+)</name>
        <dbReference type="ChEBI" id="CHEBI:29105"/>
    </ligand>
</feature>
<dbReference type="Gene3D" id="3.30.1600.10">
    <property type="entry name" value="SIR2/SIRT2 'Small Domain"/>
    <property type="match status" value="1"/>
</dbReference>
<dbReference type="PANTHER" id="PTHR11085:SF10">
    <property type="entry name" value="NAD-DEPENDENT PROTEIN DEACYLASE SIRTUIN-5, MITOCHONDRIAL-RELATED"/>
    <property type="match status" value="1"/>
</dbReference>
<feature type="binding site" evidence="4">
    <location>
        <position position="151"/>
    </location>
    <ligand>
        <name>Zn(2+)</name>
        <dbReference type="ChEBI" id="CHEBI:29105"/>
    </ligand>
</feature>
<feature type="binding site" evidence="4">
    <location>
        <position position="154"/>
    </location>
    <ligand>
        <name>Zn(2+)</name>
        <dbReference type="ChEBI" id="CHEBI:29105"/>
    </ligand>
</feature>
<dbReference type="InterPro" id="IPR026590">
    <property type="entry name" value="Ssirtuin_cat_dom"/>
</dbReference>
<evidence type="ECO:0000256" key="4">
    <source>
        <dbReference type="PROSITE-ProRule" id="PRU00236"/>
    </source>
</evidence>
<keyword evidence="2" id="KW-0808">Transferase</keyword>
<evidence type="ECO:0000256" key="1">
    <source>
        <dbReference type="ARBA" id="ARBA00012928"/>
    </source>
</evidence>
<evidence type="ECO:0000313" key="7">
    <source>
        <dbReference type="Proteomes" id="UP000198504"/>
    </source>
</evidence>
<evidence type="ECO:0000313" key="6">
    <source>
        <dbReference type="EMBL" id="SEP95262.1"/>
    </source>
</evidence>
<keyword evidence="4" id="KW-0479">Metal-binding</keyword>
<dbReference type="GO" id="GO:0017136">
    <property type="term" value="F:histone deacetylase activity, NAD-dependent"/>
    <property type="evidence" value="ECO:0007669"/>
    <property type="project" value="TreeGrafter"/>
</dbReference>
<feature type="binding site" evidence="4">
    <location>
        <position position="207"/>
    </location>
    <ligand>
        <name>Zn(2+)</name>
        <dbReference type="ChEBI" id="CHEBI:29105"/>
    </ligand>
</feature>
<dbReference type="EC" id="2.3.1.286" evidence="1"/>
<dbReference type="GO" id="GO:0046872">
    <property type="term" value="F:metal ion binding"/>
    <property type="evidence" value="ECO:0007669"/>
    <property type="project" value="UniProtKB-KW"/>
</dbReference>
<keyword evidence="3" id="KW-0520">NAD</keyword>
<dbReference type="EMBL" id="FOFA01000002">
    <property type="protein sequence ID" value="SEP95262.1"/>
    <property type="molecule type" value="Genomic_DNA"/>
</dbReference>
<gene>
    <name evidence="6" type="ORF">SAMN05421756_10248</name>
</gene>
<dbReference type="Pfam" id="PF02146">
    <property type="entry name" value="SIR2"/>
    <property type="match status" value="1"/>
</dbReference>
<name>A0A1H9C292_9ACTN</name>
<proteinExistence type="predicted"/>
<evidence type="ECO:0000256" key="2">
    <source>
        <dbReference type="ARBA" id="ARBA00022679"/>
    </source>
</evidence>
<organism evidence="6 7">
    <name type="scientific">Microlunatus flavus</name>
    <dbReference type="NCBI Taxonomy" id="1036181"/>
    <lineage>
        <taxon>Bacteria</taxon>
        <taxon>Bacillati</taxon>
        <taxon>Actinomycetota</taxon>
        <taxon>Actinomycetes</taxon>
        <taxon>Propionibacteriales</taxon>
        <taxon>Propionibacteriaceae</taxon>
        <taxon>Microlunatus</taxon>
    </lineage>
</organism>
<dbReference type="SUPFAM" id="SSF52467">
    <property type="entry name" value="DHS-like NAD/FAD-binding domain"/>
    <property type="match status" value="1"/>
</dbReference>
<dbReference type="AlphaFoldDB" id="A0A1H9C292"/>
<dbReference type="PANTHER" id="PTHR11085">
    <property type="entry name" value="NAD-DEPENDENT PROTEIN DEACYLASE SIRTUIN-5, MITOCHONDRIAL-RELATED"/>
    <property type="match status" value="1"/>
</dbReference>
<evidence type="ECO:0000256" key="3">
    <source>
        <dbReference type="ARBA" id="ARBA00023027"/>
    </source>
</evidence>
<keyword evidence="7" id="KW-1185">Reference proteome</keyword>
<dbReference type="PROSITE" id="PS50305">
    <property type="entry name" value="SIRTUIN"/>
    <property type="match status" value="1"/>
</dbReference>
<protein>
    <recommendedName>
        <fullName evidence="1">protein acetyllysine N-acetyltransferase</fullName>
        <ecNumber evidence="1">2.3.1.286</ecNumber>
    </recommendedName>
</protein>
<keyword evidence="4" id="KW-0862">Zinc</keyword>
<feature type="domain" description="Deacetylase sirtuin-type" evidence="5">
    <location>
        <begin position="19"/>
        <end position="301"/>
    </location>
</feature>
<accession>A0A1H9C292</accession>
<dbReference type="Proteomes" id="UP000198504">
    <property type="component" value="Unassembled WGS sequence"/>
</dbReference>
<reference evidence="7" key="1">
    <citation type="submission" date="2016-10" db="EMBL/GenBank/DDBJ databases">
        <authorList>
            <person name="Varghese N."/>
            <person name="Submissions S."/>
        </authorList>
    </citation>
    <scope>NUCLEOTIDE SEQUENCE [LARGE SCALE GENOMIC DNA]</scope>
    <source>
        <strain evidence="7">CGMCC 4.6856</strain>
    </source>
</reference>
<dbReference type="InterPro" id="IPR050134">
    <property type="entry name" value="NAD-dep_sirtuin_deacylases"/>
</dbReference>
<feature type="active site" description="Proton acceptor" evidence="4">
    <location>
        <position position="143"/>
    </location>
</feature>
<dbReference type="InterPro" id="IPR026591">
    <property type="entry name" value="Sirtuin_cat_small_dom_sf"/>
</dbReference>
<evidence type="ECO:0000259" key="5">
    <source>
        <dbReference type="PROSITE" id="PS50305"/>
    </source>
</evidence>
<dbReference type="Gene3D" id="3.40.50.1220">
    <property type="entry name" value="TPP-binding domain"/>
    <property type="match status" value="1"/>
</dbReference>
<dbReference type="InterPro" id="IPR029035">
    <property type="entry name" value="DHS-like_NAD/FAD-binding_dom"/>
</dbReference>
<dbReference type="STRING" id="1036181.SAMN05421756_10248"/>
<sequence>MGGRGYSRGVAAAPAEATAPDLARDEGDLAAGVEAFAELLAGRTWTVLSGAGMSTDSGIPDYRGPTSVRATPMLYAEFVRSVDNRRRYWARSYQGWSRMGHAEPNAGHRALVDLEPSGLIGVVTQNVDGLHQRAGSSPVIPLHGSIADVVCLGCGRVTGRREMQDRLALLNPDVGAPRVLEHAELRPDGDAVVDEWGDFVLADCLACGGVLKPDVVFFGETVPRDRVDQAYALVDGADVLVVLGSSLTVMSGLRFVRHNVKHERDVVIVNRGTTRGDDLATLKLALGCTETLEGLLDLHRS</sequence>
<dbReference type="GO" id="GO:0070403">
    <property type="term" value="F:NAD+ binding"/>
    <property type="evidence" value="ECO:0007669"/>
    <property type="project" value="InterPro"/>
</dbReference>